<feature type="transmembrane region" description="Helical" evidence="1">
    <location>
        <begin position="350"/>
        <end position="375"/>
    </location>
</feature>
<reference evidence="2 3" key="1">
    <citation type="journal article" date="2019" name="Sci. Rep.">
        <title>Comparative genomics of chytrid fungi reveal insights into the obligate biotrophic and pathogenic lifestyle of Synchytrium endobioticum.</title>
        <authorList>
            <person name="van de Vossenberg B.T.L.H."/>
            <person name="Warris S."/>
            <person name="Nguyen H.D.T."/>
            <person name="van Gent-Pelzer M.P.E."/>
            <person name="Joly D.L."/>
            <person name="van de Geest H.C."/>
            <person name="Bonants P.J.M."/>
            <person name="Smith D.S."/>
            <person name="Levesque C.A."/>
            <person name="van der Lee T.A.J."/>
        </authorList>
    </citation>
    <scope>NUCLEOTIDE SEQUENCE [LARGE SCALE GENOMIC DNA]</scope>
    <source>
        <strain evidence="2 3">CBS 809.83</strain>
    </source>
</reference>
<sequence>MDLLNLIPSVLRDVELKPIVSILLYFSALTVCLTICLSRALKALPYSASAWVYTPLAVGSFYVTWTEIVAFLYGDYKDFISGFPTNSPLEDGLLDEYLKTSDWFDAAYVAVTYDKFGWWWSSQLLNMAAVIVALFWSEGAHHWYRRGDRRGGPTFWMAGMASAVAFVLVGFLGAMSTSFALFLAQRQALDRTYSFRSVPNVTITVVLLFVFYCAAVTYTPYIPADSAMFGINLLLLHIALALPVVGAAGFGLVYHPKDKPSNSAAESRFSMRWLYKLLALGNLFSYLAATSRLDFNRSVLLDLFNAMFLNNCQKSITADLVFCTVIAHVFIVSSLVSLSKRSIIPIYKALTVGALALVATPAVGISVVFPTFLAWREKYIRPRSSHEKLQ</sequence>
<keyword evidence="3" id="KW-1185">Reference proteome</keyword>
<feature type="transmembrane region" description="Helical" evidence="1">
    <location>
        <begin position="156"/>
        <end position="181"/>
    </location>
</feature>
<dbReference type="EMBL" id="QEAQ01000109">
    <property type="protein sequence ID" value="TPX55449.1"/>
    <property type="molecule type" value="Genomic_DNA"/>
</dbReference>
<feature type="transmembrane region" description="Helical" evidence="1">
    <location>
        <begin position="233"/>
        <end position="253"/>
    </location>
</feature>
<keyword evidence="1" id="KW-0812">Transmembrane</keyword>
<evidence type="ECO:0000313" key="2">
    <source>
        <dbReference type="EMBL" id="TPX55449.1"/>
    </source>
</evidence>
<comment type="caution">
    <text evidence="2">The sequence shown here is derived from an EMBL/GenBank/DDBJ whole genome shotgun (WGS) entry which is preliminary data.</text>
</comment>
<feature type="transmembrane region" description="Helical" evidence="1">
    <location>
        <begin position="118"/>
        <end position="136"/>
    </location>
</feature>
<feature type="transmembrane region" description="Helical" evidence="1">
    <location>
        <begin position="201"/>
        <end position="221"/>
    </location>
</feature>
<evidence type="ECO:0000313" key="3">
    <source>
        <dbReference type="Proteomes" id="UP000318582"/>
    </source>
</evidence>
<dbReference type="AlphaFoldDB" id="A0A507DUM2"/>
<evidence type="ECO:0000256" key="1">
    <source>
        <dbReference type="SAM" id="Phobius"/>
    </source>
</evidence>
<dbReference type="Pfam" id="PF11196">
    <property type="entry name" value="DUF2834"/>
    <property type="match status" value="1"/>
</dbReference>
<accession>A0A507DUM2</accession>
<feature type="transmembrane region" description="Helical" evidence="1">
    <location>
        <begin position="273"/>
        <end position="295"/>
    </location>
</feature>
<name>A0A507DUM2_9FUNG</name>
<keyword evidence="1" id="KW-1133">Transmembrane helix</keyword>
<feature type="transmembrane region" description="Helical" evidence="1">
    <location>
        <begin position="20"/>
        <end position="38"/>
    </location>
</feature>
<protein>
    <submittedName>
        <fullName evidence="2">Uncharacterized protein</fullName>
    </submittedName>
</protein>
<proteinExistence type="predicted"/>
<feature type="transmembrane region" description="Helical" evidence="1">
    <location>
        <begin position="316"/>
        <end position="338"/>
    </location>
</feature>
<gene>
    <name evidence="2" type="ORF">PhCBS80983_g05307</name>
</gene>
<organism evidence="2 3">
    <name type="scientific">Powellomyces hirtus</name>
    <dbReference type="NCBI Taxonomy" id="109895"/>
    <lineage>
        <taxon>Eukaryota</taxon>
        <taxon>Fungi</taxon>
        <taxon>Fungi incertae sedis</taxon>
        <taxon>Chytridiomycota</taxon>
        <taxon>Chytridiomycota incertae sedis</taxon>
        <taxon>Chytridiomycetes</taxon>
        <taxon>Spizellomycetales</taxon>
        <taxon>Powellomycetaceae</taxon>
        <taxon>Powellomyces</taxon>
    </lineage>
</organism>
<feature type="transmembrane region" description="Helical" evidence="1">
    <location>
        <begin position="50"/>
        <end position="73"/>
    </location>
</feature>
<keyword evidence="1" id="KW-0472">Membrane</keyword>
<dbReference type="InterPro" id="IPR021362">
    <property type="entry name" value="DUF2834"/>
</dbReference>
<dbReference type="Proteomes" id="UP000318582">
    <property type="component" value="Unassembled WGS sequence"/>
</dbReference>